<sequence length="100" mass="11268">MIAILARFVVNISLAVSNTYFMVGMLMIVVALCIIVFHGGLFTGWRIFHRKGDDVRSENEKIPYNKIGRVKNKPIRVGKLDTILLLFGMYLAILSVLITV</sequence>
<evidence type="ECO:0000259" key="2">
    <source>
        <dbReference type="Pfam" id="PF13038"/>
    </source>
</evidence>
<dbReference type="EMBL" id="JAJIAO010000008">
    <property type="protein sequence ID" value="MCK8625121.1"/>
    <property type="molecule type" value="Genomic_DNA"/>
</dbReference>
<keyword evidence="1" id="KW-0472">Membrane</keyword>
<gene>
    <name evidence="3" type="ORF">LNP07_06290</name>
</gene>
<evidence type="ECO:0000256" key="1">
    <source>
        <dbReference type="SAM" id="Phobius"/>
    </source>
</evidence>
<comment type="caution">
    <text evidence="3">The sequence shown here is derived from an EMBL/GenBank/DDBJ whole genome shotgun (WGS) entry which is preliminary data.</text>
</comment>
<name>A0ABT0I343_9LACO</name>
<dbReference type="RefSeq" id="WP_220728839.1">
    <property type="nucleotide sequence ID" value="NZ_BPLL01000010.1"/>
</dbReference>
<feature type="domain" description="DUF3899" evidence="2">
    <location>
        <begin position="17"/>
        <end position="99"/>
    </location>
</feature>
<feature type="transmembrane region" description="Helical" evidence="1">
    <location>
        <begin position="25"/>
        <end position="48"/>
    </location>
</feature>
<evidence type="ECO:0000313" key="3">
    <source>
        <dbReference type="EMBL" id="MCK8625121.1"/>
    </source>
</evidence>
<dbReference type="Pfam" id="PF13038">
    <property type="entry name" value="DUF3899"/>
    <property type="match status" value="1"/>
</dbReference>
<keyword evidence="1" id="KW-0812">Transmembrane</keyword>
<reference evidence="3 4" key="1">
    <citation type="submission" date="2021-11" db="EMBL/GenBank/DDBJ databases">
        <title>Comparative genomics of bee honey and flower isolates.</title>
        <authorList>
            <person name="Bechtner J.D."/>
            <person name="Gallus M.K."/>
            <person name="Ehrmann M."/>
        </authorList>
    </citation>
    <scope>NUCLEOTIDE SEQUENCE [LARGE SCALE GENOMIC DNA]</scope>
    <source>
        <strain evidence="3 4">M161</strain>
    </source>
</reference>
<feature type="transmembrane region" description="Helical" evidence="1">
    <location>
        <begin position="80"/>
        <end position="98"/>
    </location>
</feature>
<accession>A0ABT0I343</accession>
<protein>
    <submittedName>
        <fullName evidence="3">DUF3899 domain-containing protein</fullName>
    </submittedName>
</protein>
<keyword evidence="1" id="KW-1133">Transmembrane helix</keyword>
<organism evidence="3 4">
    <name type="scientific">Apilactobacillus xinyiensis</name>
    <dbReference type="NCBI Taxonomy" id="2841032"/>
    <lineage>
        <taxon>Bacteria</taxon>
        <taxon>Bacillati</taxon>
        <taxon>Bacillota</taxon>
        <taxon>Bacilli</taxon>
        <taxon>Lactobacillales</taxon>
        <taxon>Lactobacillaceae</taxon>
        <taxon>Apilactobacillus</taxon>
    </lineage>
</organism>
<keyword evidence="4" id="KW-1185">Reference proteome</keyword>
<dbReference type="InterPro" id="IPR025007">
    <property type="entry name" value="DUF3899"/>
</dbReference>
<dbReference type="Proteomes" id="UP001522905">
    <property type="component" value="Unassembled WGS sequence"/>
</dbReference>
<evidence type="ECO:0000313" key="4">
    <source>
        <dbReference type="Proteomes" id="UP001522905"/>
    </source>
</evidence>
<proteinExistence type="predicted"/>